<protein>
    <submittedName>
        <fullName evidence="2">Uncharacterized protein</fullName>
    </submittedName>
</protein>
<feature type="compositionally biased region" description="Low complexity" evidence="1">
    <location>
        <begin position="364"/>
        <end position="376"/>
    </location>
</feature>
<name>C3Z5K4_BRAFL</name>
<dbReference type="AlphaFoldDB" id="C3Z5K4"/>
<sequence length="465" mass="53555">MAGTSSTGVQMDHLCRNFSQVQQANKACDLALQNKLDLLKKEYFRNLRKSTDRIWRLQGTDTPPTMRIKPQRVHQRSTSVQYFKLPSAYNLKSLEKELTEVEDGEGDIRRRFDARKQRYSLPARPYTAIPVRYGHNYFETTEVCDQTVLSRERMRLNTLPFDKKTLMENSLSEDTTELNAAQHSRLKKPHPDRFRRKTWSEGEHNNLMTLATKECGRMGPARSNICSDKFWQINNSKSLPNDGNHNHVHTTKDAECQEYINDAEPGPDVTHNNVNNHEKESGRQHLETIIEDIKMSFADLQGKDLRPNDVKVINKSNETSAGRPKMVRSKTSPVLLTPSLQGRAMSKRGTRTFTPPSASYRTRSNSVVVQSSESVSPWQRGSRDMSKRTRTRRKSDMPRMRPQASNSQRSRKSGNFGYVNSTGFDNERIEKRNGKDQMQEEAPSPLSQLQNCRYLRRAGDDEETW</sequence>
<dbReference type="InParanoid" id="C3Z5K4"/>
<feature type="compositionally biased region" description="Basic and acidic residues" evidence="1">
    <location>
        <begin position="425"/>
        <end position="438"/>
    </location>
</feature>
<evidence type="ECO:0000313" key="2">
    <source>
        <dbReference type="EMBL" id="EEN52117.1"/>
    </source>
</evidence>
<reference evidence="2" key="1">
    <citation type="journal article" date="2008" name="Nature">
        <title>The amphioxus genome and the evolution of the chordate karyotype.</title>
        <authorList>
            <consortium name="US DOE Joint Genome Institute (JGI-PGF)"/>
            <person name="Putnam N.H."/>
            <person name="Butts T."/>
            <person name="Ferrier D.E.K."/>
            <person name="Furlong R.F."/>
            <person name="Hellsten U."/>
            <person name="Kawashima T."/>
            <person name="Robinson-Rechavi M."/>
            <person name="Shoguchi E."/>
            <person name="Terry A."/>
            <person name="Yu J.-K."/>
            <person name="Benito-Gutierrez E.L."/>
            <person name="Dubchak I."/>
            <person name="Garcia-Fernandez J."/>
            <person name="Gibson-Brown J.J."/>
            <person name="Grigoriev I.V."/>
            <person name="Horton A.C."/>
            <person name="de Jong P.J."/>
            <person name="Jurka J."/>
            <person name="Kapitonov V.V."/>
            <person name="Kohara Y."/>
            <person name="Kuroki Y."/>
            <person name="Lindquist E."/>
            <person name="Lucas S."/>
            <person name="Osoegawa K."/>
            <person name="Pennacchio L.A."/>
            <person name="Salamov A.A."/>
            <person name="Satou Y."/>
            <person name="Sauka-Spengler T."/>
            <person name="Schmutz J."/>
            <person name="Shin-I T."/>
            <person name="Toyoda A."/>
            <person name="Bronner-Fraser M."/>
            <person name="Fujiyama A."/>
            <person name="Holland L.Z."/>
            <person name="Holland P.W.H."/>
            <person name="Satoh N."/>
            <person name="Rokhsar D.S."/>
        </authorList>
    </citation>
    <scope>NUCLEOTIDE SEQUENCE [LARGE SCALE GENOMIC DNA]</scope>
    <source>
        <strain evidence="2">S238N-H82</strain>
        <tissue evidence="2">Testes</tissue>
    </source>
</reference>
<proteinExistence type="predicted"/>
<gene>
    <name evidence="2" type="ORF">BRAFLDRAFT_66162</name>
</gene>
<feature type="region of interest" description="Disordered" evidence="1">
    <location>
        <begin position="314"/>
        <end position="333"/>
    </location>
</feature>
<evidence type="ECO:0000256" key="1">
    <source>
        <dbReference type="SAM" id="MobiDB-lite"/>
    </source>
</evidence>
<feature type="region of interest" description="Disordered" evidence="1">
    <location>
        <begin position="339"/>
        <end position="465"/>
    </location>
</feature>
<feature type="compositionally biased region" description="Polar residues" evidence="1">
    <location>
        <begin position="351"/>
        <end position="363"/>
    </location>
</feature>
<accession>C3Z5K4</accession>
<dbReference type="EMBL" id="GG666583">
    <property type="protein sequence ID" value="EEN52117.1"/>
    <property type="molecule type" value="Genomic_DNA"/>
</dbReference>
<organism>
    <name type="scientific">Branchiostoma floridae</name>
    <name type="common">Florida lancelet</name>
    <name type="synonym">Amphioxus</name>
    <dbReference type="NCBI Taxonomy" id="7739"/>
    <lineage>
        <taxon>Eukaryota</taxon>
        <taxon>Metazoa</taxon>
        <taxon>Chordata</taxon>
        <taxon>Cephalochordata</taxon>
        <taxon>Leptocardii</taxon>
        <taxon>Amphioxiformes</taxon>
        <taxon>Branchiostomatidae</taxon>
        <taxon>Branchiostoma</taxon>
    </lineage>
</organism>